<dbReference type="InterPro" id="IPR029035">
    <property type="entry name" value="DHS-like_NAD/FAD-binding_dom"/>
</dbReference>
<dbReference type="Gene3D" id="3.30.1600.10">
    <property type="entry name" value="SIR2/SIRT2 'Small Domain"/>
    <property type="match status" value="1"/>
</dbReference>
<dbReference type="InterPro" id="IPR003000">
    <property type="entry name" value="Sirtuin"/>
</dbReference>
<proteinExistence type="predicted"/>
<dbReference type="Pfam" id="PF02146">
    <property type="entry name" value="SIR2"/>
    <property type="match status" value="1"/>
</dbReference>
<dbReference type="Proteomes" id="UP001157974">
    <property type="component" value="Unassembled WGS sequence"/>
</dbReference>
<dbReference type="SUPFAM" id="SSF52467">
    <property type="entry name" value="DHS-like NAD/FAD-binding domain"/>
    <property type="match status" value="1"/>
</dbReference>
<evidence type="ECO:0000313" key="5">
    <source>
        <dbReference type="EMBL" id="KAJ8900937.1"/>
    </source>
</evidence>
<protein>
    <recommendedName>
        <fullName evidence="4">Deacetylase sirtuin-type domain-containing protein</fullName>
    </recommendedName>
</protein>
<keyword evidence="2" id="KW-0520">NAD</keyword>
<keyword evidence="3" id="KW-0862">Zinc</keyword>
<dbReference type="InterPro" id="IPR026590">
    <property type="entry name" value="Ssirtuin_cat_dom"/>
</dbReference>
<dbReference type="PROSITE" id="PS50305">
    <property type="entry name" value="SIRTUIN"/>
    <property type="match status" value="1"/>
</dbReference>
<keyword evidence="6" id="KW-1185">Reference proteome</keyword>
<keyword evidence="3" id="KW-0479">Metal-binding</keyword>
<feature type="binding site" evidence="3">
    <location>
        <position position="306"/>
    </location>
    <ligand>
        <name>Zn(2+)</name>
        <dbReference type="ChEBI" id="CHEBI:29105"/>
    </ligand>
</feature>
<dbReference type="GO" id="GO:0017136">
    <property type="term" value="F:histone deacetylase activity, NAD-dependent"/>
    <property type="evidence" value="ECO:0007669"/>
    <property type="project" value="TreeGrafter"/>
</dbReference>
<feature type="binding site" evidence="3">
    <location>
        <position position="309"/>
    </location>
    <ligand>
        <name>Zn(2+)</name>
        <dbReference type="ChEBI" id="CHEBI:29105"/>
    </ligand>
</feature>
<name>A0AAV8UIB8_9RHOD</name>
<reference evidence="5 6" key="1">
    <citation type="journal article" date="2023" name="Nat. Commun.">
        <title>Origin of minicircular mitochondrial genomes in red algae.</title>
        <authorList>
            <person name="Lee Y."/>
            <person name="Cho C.H."/>
            <person name="Lee Y.M."/>
            <person name="Park S.I."/>
            <person name="Yang J.H."/>
            <person name="West J.A."/>
            <person name="Bhattacharya D."/>
            <person name="Yoon H.S."/>
        </authorList>
    </citation>
    <scope>NUCLEOTIDE SEQUENCE [LARGE SCALE GENOMIC DNA]</scope>
    <source>
        <strain evidence="5 6">CCMP1338</strain>
        <tissue evidence="5">Whole cell</tissue>
    </source>
</reference>
<organism evidence="5 6">
    <name type="scientific">Rhodosorus marinus</name>
    <dbReference type="NCBI Taxonomy" id="101924"/>
    <lineage>
        <taxon>Eukaryota</taxon>
        <taxon>Rhodophyta</taxon>
        <taxon>Stylonematophyceae</taxon>
        <taxon>Stylonematales</taxon>
        <taxon>Stylonemataceae</taxon>
        <taxon>Rhodosorus</taxon>
    </lineage>
</organism>
<accession>A0AAV8UIB8</accession>
<dbReference type="PANTHER" id="PTHR11085:SF10">
    <property type="entry name" value="NAD-DEPENDENT PROTEIN DEACYLASE SIRTUIN-5, MITOCHONDRIAL-RELATED"/>
    <property type="match status" value="1"/>
</dbReference>
<evidence type="ECO:0000313" key="6">
    <source>
        <dbReference type="Proteomes" id="UP001157974"/>
    </source>
</evidence>
<dbReference type="Gene3D" id="3.40.50.1220">
    <property type="entry name" value="TPP-binding domain"/>
    <property type="match status" value="1"/>
</dbReference>
<dbReference type="GO" id="GO:0046872">
    <property type="term" value="F:metal ion binding"/>
    <property type="evidence" value="ECO:0007669"/>
    <property type="project" value="UniProtKB-KW"/>
</dbReference>
<feature type="binding site" evidence="3">
    <location>
        <position position="246"/>
    </location>
    <ligand>
        <name>Zn(2+)</name>
        <dbReference type="ChEBI" id="CHEBI:29105"/>
    </ligand>
</feature>
<dbReference type="EMBL" id="JAMWBK010000013">
    <property type="protein sequence ID" value="KAJ8900937.1"/>
    <property type="molecule type" value="Genomic_DNA"/>
</dbReference>
<gene>
    <name evidence="5" type="ORF">NDN08_000235</name>
</gene>
<dbReference type="InterPro" id="IPR050134">
    <property type="entry name" value="NAD-dep_sirtuin_deacylases"/>
</dbReference>
<dbReference type="GO" id="GO:0070403">
    <property type="term" value="F:NAD+ binding"/>
    <property type="evidence" value="ECO:0007669"/>
    <property type="project" value="InterPro"/>
</dbReference>
<dbReference type="InterPro" id="IPR026591">
    <property type="entry name" value="Sirtuin_cat_small_dom_sf"/>
</dbReference>
<feature type="active site" description="Proton acceptor" evidence="3">
    <location>
        <position position="238"/>
    </location>
</feature>
<evidence type="ECO:0000259" key="4">
    <source>
        <dbReference type="PROSITE" id="PS50305"/>
    </source>
</evidence>
<sequence>MQAIMLQLTTSVLSKCQELARVGGRFSLDGCVVDAIATSWGRSRLGNVDGRCIVSFLLEQQPGGMMIKSRQLFVPSLQVQLGQRRASFSTSNVRIAVAKQPAQADLATDFVIPEGDGNVTQASQALAKFIRQCKRVSFITGAGMSTASGIPDYRSPTGAYSKGHKPITHNEFVDKESNRQRYWSRSLVGYKTFASKKPNIGHYALSNLERRGFVEGLITQNVDGLHSRAGSETVVELHGTGHIVRCLSCGTKRPRLEYETEMVEKNASWVGELNSMGFQAGDPSVRPDGDADVNSQLMYSLEVVPCAVCNGVMKPDVVFFGDGVAVESRTAAFGIVDSSNGLVIAGSSVQVYSAFSLILHAAKKHIPIAVVNIGETRVDNTGLESLRLHERCDMVLPQTAEILS</sequence>
<keyword evidence="1" id="KW-0808">Transferase</keyword>
<feature type="binding site" evidence="3">
    <location>
        <position position="249"/>
    </location>
    <ligand>
        <name>Zn(2+)</name>
        <dbReference type="ChEBI" id="CHEBI:29105"/>
    </ligand>
</feature>
<comment type="caution">
    <text evidence="5">The sequence shown here is derived from an EMBL/GenBank/DDBJ whole genome shotgun (WGS) entry which is preliminary data.</text>
</comment>
<evidence type="ECO:0000256" key="2">
    <source>
        <dbReference type="ARBA" id="ARBA00023027"/>
    </source>
</evidence>
<feature type="domain" description="Deacetylase sirtuin-type" evidence="4">
    <location>
        <begin position="116"/>
        <end position="404"/>
    </location>
</feature>
<dbReference type="PANTHER" id="PTHR11085">
    <property type="entry name" value="NAD-DEPENDENT PROTEIN DEACYLASE SIRTUIN-5, MITOCHONDRIAL-RELATED"/>
    <property type="match status" value="1"/>
</dbReference>
<evidence type="ECO:0000256" key="3">
    <source>
        <dbReference type="PROSITE-ProRule" id="PRU00236"/>
    </source>
</evidence>
<dbReference type="AlphaFoldDB" id="A0AAV8UIB8"/>
<evidence type="ECO:0000256" key="1">
    <source>
        <dbReference type="ARBA" id="ARBA00022679"/>
    </source>
</evidence>